<evidence type="ECO:0000313" key="2">
    <source>
        <dbReference type="EMBL" id="GEY69235.1"/>
    </source>
</evidence>
<feature type="region of interest" description="Disordered" evidence="1">
    <location>
        <begin position="408"/>
        <end position="525"/>
    </location>
</feature>
<feature type="region of interest" description="Disordered" evidence="1">
    <location>
        <begin position="212"/>
        <end position="311"/>
    </location>
</feature>
<feature type="compositionally biased region" description="Acidic residues" evidence="1">
    <location>
        <begin position="464"/>
        <end position="480"/>
    </location>
</feature>
<feature type="compositionally biased region" description="Basic and acidic residues" evidence="1">
    <location>
        <begin position="481"/>
        <end position="501"/>
    </location>
</feature>
<evidence type="ECO:0000256" key="1">
    <source>
        <dbReference type="SAM" id="MobiDB-lite"/>
    </source>
</evidence>
<protein>
    <submittedName>
        <fullName evidence="2">Uncharacterized protein</fullName>
    </submittedName>
</protein>
<proteinExistence type="predicted"/>
<feature type="region of interest" description="Disordered" evidence="1">
    <location>
        <begin position="114"/>
        <end position="133"/>
    </location>
</feature>
<feature type="compositionally biased region" description="Basic and acidic residues" evidence="1">
    <location>
        <begin position="260"/>
        <end position="292"/>
    </location>
</feature>
<dbReference type="EMBL" id="BKCJ010200744">
    <property type="protein sequence ID" value="GEY69235.1"/>
    <property type="molecule type" value="Genomic_DNA"/>
</dbReference>
<gene>
    <name evidence="2" type="ORF">Tci_441209</name>
</gene>
<sequence>MYHQKNVDYVELIWEDFIYQIDNRDYKKQEKVYNPRFTKVIIHYFLTQDKIVSWRNKIRMHTFKDDYLINTLRFISAKEESQIYGDQLPKSMTNHAMWETKAYKTYPGYATRATPPKKARKFKKPTSPQLSTVPVSIEEPTKKLNRVKRSTKKSTKAPAGGVVIRETLKIPLSKLKENVDFARGKGIELLSNVALTEEARYEEVQRKSIRDFHKTHPRVPNVIEEEPSKSEAESWGNDEDDSNNEQDSSGEDSDQENASDDDKTQLDNENDLDSKHETDENESDETKITDKAEGDEDEEMDYTTSQLYDDVDIRLNEPVDTDQGFVQEEGIDAAMTNIQQGNENPEILQVIEDAHVTLSTVPHKTKVPVTSSSHSFDLASKFLNFLDIPHSDVEVIYPMDVYVQHEVSNKDEGPSTGSDRGLKKRKTSKDAKPTKSPKAKESQSGSSKGDKSQSKSFGKSVQSEEPEFEVADSDMPQDQEENPRKDDEEPKEKVATKHDSFTKPSQPQEPIDHDWNVGKTPQQEQNQNWKHGYGYLQEIVVKRADNDLYRFKEGDFPCLHINDIEDMLLLVVQNRLSNLLGDDVSDFAIALRMFTRSLVIQKRDEDLQLKVKSYLKKINITKPETTKSRIKKRDPYNLYQDPQGFIYVDNSGRNRLMRSDELYKFSDGTLRRLGTSLGDITKNIRMEYLPKSRWSTLEKKRANIMIKAIDNQLKERRMIRSL</sequence>
<feature type="compositionally biased region" description="Acidic residues" evidence="1">
    <location>
        <begin position="236"/>
        <end position="259"/>
    </location>
</feature>
<name>A0A699HQU4_TANCI</name>
<feature type="compositionally biased region" description="Basic and acidic residues" evidence="1">
    <location>
        <begin position="428"/>
        <end position="441"/>
    </location>
</feature>
<comment type="caution">
    <text evidence="2">The sequence shown here is derived from an EMBL/GenBank/DDBJ whole genome shotgun (WGS) entry which is preliminary data.</text>
</comment>
<accession>A0A699HQU4</accession>
<reference evidence="2" key="1">
    <citation type="journal article" date="2019" name="Sci. Rep.">
        <title>Draft genome of Tanacetum cinerariifolium, the natural source of mosquito coil.</title>
        <authorList>
            <person name="Yamashiro T."/>
            <person name="Shiraishi A."/>
            <person name="Satake H."/>
            <person name="Nakayama K."/>
        </authorList>
    </citation>
    <scope>NUCLEOTIDE SEQUENCE</scope>
</reference>
<organism evidence="2">
    <name type="scientific">Tanacetum cinerariifolium</name>
    <name type="common">Dalmatian daisy</name>
    <name type="synonym">Chrysanthemum cinerariifolium</name>
    <dbReference type="NCBI Taxonomy" id="118510"/>
    <lineage>
        <taxon>Eukaryota</taxon>
        <taxon>Viridiplantae</taxon>
        <taxon>Streptophyta</taxon>
        <taxon>Embryophyta</taxon>
        <taxon>Tracheophyta</taxon>
        <taxon>Spermatophyta</taxon>
        <taxon>Magnoliopsida</taxon>
        <taxon>eudicotyledons</taxon>
        <taxon>Gunneridae</taxon>
        <taxon>Pentapetalae</taxon>
        <taxon>asterids</taxon>
        <taxon>campanulids</taxon>
        <taxon>Asterales</taxon>
        <taxon>Asteraceae</taxon>
        <taxon>Asteroideae</taxon>
        <taxon>Anthemideae</taxon>
        <taxon>Anthemidinae</taxon>
        <taxon>Tanacetum</taxon>
    </lineage>
</organism>
<dbReference type="AlphaFoldDB" id="A0A699HQU4"/>
<feature type="compositionally biased region" description="Basic residues" evidence="1">
    <location>
        <begin position="115"/>
        <end position="124"/>
    </location>
</feature>